<sequence>MLPIAWDQWSNARLLEGKKVGVQVPRGEKDRSAFSRDGVASAVRLGMTEVESRRAFVGNAKKLQAIVSDRELQEEGYIDGFIQQLTSYKVN</sequence>
<proteinExistence type="predicted"/>
<name>A0A811QJZ7_9POAL</name>
<gene>
    <name evidence="1" type="ORF">NCGR_LOCUS39936</name>
</gene>
<dbReference type="AlphaFoldDB" id="A0A811QJZ7"/>
<dbReference type="SUPFAM" id="SSF53756">
    <property type="entry name" value="UDP-Glycosyltransferase/glycogen phosphorylase"/>
    <property type="match status" value="1"/>
</dbReference>
<reference evidence="1" key="1">
    <citation type="submission" date="2020-10" db="EMBL/GenBank/DDBJ databases">
        <authorList>
            <person name="Han B."/>
            <person name="Lu T."/>
            <person name="Zhao Q."/>
            <person name="Huang X."/>
            <person name="Zhao Y."/>
        </authorList>
    </citation>
    <scope>NUCLEOTIDE SEQUENCE</scope>
</reference>
<accession>A0A811QJZ7</accession>
<evidence type="ECO:0000313" key="2">
    <source>
        <dbReference type="Proteomes" id="UP000604825"/>
    </source>
</evidence>
<dbReference type="Proteomes" id="UP000604825">
    <property type="component" value="Unassembled WGS sequence"/>
</dbReference>
<keyword evidence="2" id="KW-1185">Reference proteome</keyword>
<comment type="caution">
    <text evidence="1">The sequence shown here is derived from an EMBL/GenBank/DDBJ whole genome shotgun (WGS) entry which is preliminary data.</text>
</comment>
<evidence type="ECO:0000313" key="1">
    <source>
        <dbReference type="EMBL" id="CAD6256429.1"/>
    </source>
</evidence>
<dbReference type="EMBL" id="CAJGYO010000010">
    <property type="protein sequence ID" value="CAD6256429.1"/>
    <property type="molecule type" value="Genomic_DNA"/>
</dbReference>
<dbReference type="OrthoDB" id="5835829at2759"/>
<dbReference type="Gene3D" id="3.40.50.2000">
    <property type="entry name" value="Glycogen Phosphorylase B"/>
    <property type="match status" value="1"/>
</dbReference>
<organism evidence="1 2">
    <name type="scientific">Miscanthus lutarioriparius</name>
    <dbReference type="NCBI Taxonomy" id="422564"/>
    <lineage>
        <taxon>Eukaryota</taxon>
        <taxon>Viridiplantae</taxon>
        <taxon>Streptophyta</taxon>
        <taxon>Embryophyta</taxon>
        <taxon>Tracheophyta</taxon>
        <taxon>Spermatophyta</taxon>
        <taxon>Magnoliopsida</taxon>
        <taxon>Liliopsida</taxon>
        <taxon>Poales</taxon>
        <taxon>Poaceae</taxon>
        <taxon>PACMAD clade</taxon>
        <taxon>Panicoideae</taxon>
        <taxon>Andropogonodae</taxon>
        <taxon>Andropogoneae</taxon>
        <taxon>Saccharinae</taxon>
        <taxon>Miscanthus</taxon>
    </lineage>
</organism>
<protein>
    <submittedName>
        <fullName evidence="1">Uncharacterized protein</fullName>
    </submittedName>
</protein>